<dbReference type="Proteomes" id="UP000005239">
    <property type="component" value="Unassembled WGS sequence"/>
</dbReference>
<dbReference type="AlphaFoldDB" id="A0A2A6BDV4"/>
<gene>
    <name evidence="1" type="primary">WBGene00277604</name>
</gene>
<evidence type="ECO:0000313" key="1">
    <source>
        <dbReference type="EnsemblMetazoa" id="PPA39235.1"/>
    </source>
</evidence>
<accession>A0A2A6BDV4</accession>
<accession>A0A8R1UUF9</accession>
<dbReference type="EnsemblMetazoa" id="PPA39235.1">
    <property type="protein sequence ID" value="PPA39235.1"/>
    <property type="gene ID" value="WBGene00277604"/>
</dbReference>
<sequence length="106" mass="12315">MDGGSEFIQPEFINKTVFRSILLFPDREDLVAFVGEYNAWYPLVRIVQCDNDVEIIRGAYGVSCIERDYDKGESSFKVMKSKLKFPEGFIFEKDKRDFEGLAKEIE</sequence>
<organism evidence="1 2">
    <name type="scientific">Pristionchus pacificus</name>
    <name type="common">Parasitic nematode worm</name>
    <dbReference type="NCBI Taxonomy" id="54126"/>
    <lineage>
        <taxon>Eukaryota</taxon>
        <taxon>Metazoa</taxon>
        <taxon>Ecdysozoa</taxon>
        <taxon>Nematoda</taxon>
        <taxon>Chromadorea</taxon>
        <taxon>Rhabditida</taxon>
        <taxon>Rhabditina</taxon>
        <taxon>Diplogasteromorpha</taxon>
        <taxon>Diplogasteroidea</taxon>
        <taxon>Neodiplogasteridae</taxon>
        <taxon>Pristionchus</taxon>
    </lineage>
</organism>
<name>A0A2A6BDV4_PRIPA</name>
<reference evidence="1" key="2">
    <citation type="submission" date="2022-06" db="UniProtKB">
        <authorList>
            <consortium name="EnsemblMetazoa"/>
        </authorList>
    </citation>
    <scope>IDENTIFICATION</scope>
    <source>
        <strain evidence="1">PS312</strain>
    </source>
</reference>
<proteinExistence type="predicted"/>
<evidence type="ECO:0000313" key="2">
    <source>
        <dbReference type="Proteomes" id="UP000005239"/>
    </source>
</evidence>
<reference evidence="2" key="1">
    <citation type="journal article" date="2008" name="Nat. Genet.">
        <title>The Pristionchus pacificus genome provides a unique perspective on nematode lifestyle and parasitism.</title>
        <authorList>
            <person name="Dieterich C."/>
            <person name="Clifton S.W."/>
            <person name="Schuster L.N."/>
            <person name="Chinwalla A."/>
            <person name="Delehaunty K."/>
            <person name="Dinkelacker I."/>
            <person name="Fulton L."/>
            <person name="Fulton R."/>
            <person name="Godfrey J."/>
            <person name="Minx P."/>
            <person name="Mitreva M."/>
            <person name="Roeseler W."/>
            <person name="Tian H."/>
            <person name="Witte H."/>
            <person name="Yang S.P."/>
            <person name="Wilson R.K."/>
            <person name="Sommer R.J."/>
        </authorList>
    </citation>
    <scope>NUCLEOTIDE SEQUENCE [LARGE SCALE GENOMIC DNA]</scope>
    <source>
        <strain evidence="2">PS312</strain>
    </source>
</reference>
<protein>
    <submittedName>
        <fullName evidence="1">Uncharacterized protein</fullName>
    </submittedName>
</protein>
<keyword evidence="2" id="KW-1185">Reference proteome</keyword>